<feature type="region of interest" description="Disordered" evidence="1">
    <location>
        <begin position="26"/>
        <end position="46"/>
    </location>
</feature>
<keyword evidence="2" id="KW-0812">Transmembrane</keyword>
<keyword evidence="4" id="KW-1185">Reference proteome</keyword>
<evidence type="ECO:0000313" key="4">
    <source>
        <dbReference type="Proteomes" id="UP001149090"/>
    </source>
</evidence>
<proteinExistence type="predicted"/>
<comment type="caution">
    <text evidence="3">The sequence shown here is derived from an EMBL/GenBank/DDBJ whole genome shotgun (WGS) entry which is preliminary data.</text>
</comment>
<feature type="transmembrane region" description="Helical" evidence="2">
    <location>
        <begin position="195"/>
        <end position="212"/>
    </location>
</feature>
<protein>
    <submittedName>
        <fullName evidence="3">Glomulin</fullName>
    </submittedName>
</protein>
<evidence type="ECO:0000313" key="3">
    <source>
        <dbReference type="EMBL" id="KAJ5073422.1"/>
    </source>
</evidence>
<organism evidence="3 4">
    <name type="scientific">Anaeramoeba ignava</name>
    <name type="common">Anaerobic marine amoeba</name>
    <dbReference type="NCBI Taxonomy" id="1746090"/>
    <lineage>
        <taxon>Eukaryota</taxon>
        <taxon>Metamonada</taxon>
        <taxon>Anaeramoebidae</taxon>
        <taxon>Anaeramoeba</taxon>
    </lineage>
</organism>
<dbReference type="AlphaFoldDB" id="A0A9Q0RAT0"/>
<keyword evidence="2" id="KW-0472">Membrane</keyword>
<sequence length="349" mass="40889">MILIKSTKINIEDTLAHLEKYYPSQPQNIKNNNEENTKSSNQLISNSTEELPPWPLLGISHLFYLIYIQDFKYENFFTSKIKQIDLFTILKLVKPLIVSSDPKEVTEISYSKGMTLLFFGLLQTKGESFDAKIFEENKTQFVEIFKLIANNLLGCRSQEEFSSLKGLFEHFFSLFKVEVAIPFILDLIVSTPFQMILALLISLLQFALTVILREHFLNQKSFDDHLFNRLLSTCSFLLNMKDKPDVENWIDFIMSVANFYRFLLTIDLQNDHFFGFWKKQFHEEIQLIFFEPLFKNIPITINDLKEDIKIAKESEKDHLLAIQAKFDLLLSTVQMLSDFIKENIDNIFN</sequence>
<accession>A0A9Q0RAT0</accession>
<evidence type="ECO:0000256" key="2">
    <source>
        <dbReference type="SAM" id="Phobius"/>
    </source>
</evidence>
<keyword evidence="2" id="KW-1133">Transmembrane helix</keyword>
<evidence type="ECO:0000256" key="1">
    <source>
        <dbReference type="SAM" id="MobiDB-lite"/>
    </source>
</evidence>
<dbReference type="EMBL" id="JAPDFW010000075">
    <property type="protein sequence ID" value="KAJ5073422.1"/>
    <property type="molecule type" value="Genomic_DNA"/>
</dbReference>
<reference evidence="3" key="1">
    <citation type="submission" date="2022-10" db="EMBL/GenBank/DDBJ databases">
        <title>Novel sulphate-reducing endosymbionts in the free-living metamonad Anaeramoeba.</title>
        <authorList>
            <person name="Jerlstrom-Hultqvist J."/>
            <person name="Cepicka I."/>
            <person name="Gallot-Lavallee L."/>
            <person name="Salas-Leiva D."/>
            <person name="Curtis B.A."/>
            <person name="Zahonova K."/>
            <person name="Pipaliya S."/>
            <person name="Dacks J."/>
            <person name="Roger A.J."/>
        </authorList>
    </citation>
    <scope>NUCLEOTIDE SEQUENCE</scope>
    <source>
        <strain evidence="3">BMAN</strain>
    </source>
</reference>
<gene>
    <name evidence="3" type="ORF">M0811_08830</name>
</gene>
<name>A0A9Q0RAT0_ANAIG</name>
<dbReference type="Proteomes" id="UP001149090">
    <property type="component" value="Unassembled WGS sequence"/>
</dbReference>